<keyword evidence="2" id="KW-1185">Reference proteome</keyword>
<gene>
    <name evidence="1" type="ORF">XENOCAPTIV_014980</name>
</gene>
<sequence>MSVSAPCPFSAISVVLLPCSHLSWQCPFRQIRLQMRGAMTTLKRSRAEARSEHHTSLWTLSQMTSRWEIITQGILASFTALLPSGIQPFLLD</sequence>
<proteinExistence type="predicted"/>
<evidence type="ECO:0000313" key="2">
    <source>
        <dbReference type="Proteomes" id="UP001434883"/>
    </source>
</evidence>
<dbReference type="Proteomes" id="UP001434883">
    <property type="component" value="Unassembled WGS sequence"/>
</dbReference>
<organism evidence="1 2">
    <name type="scientific">Xenoophorus captivus</name>
    <dbReference type="NCBI Taxonomy" id="1517983"/>
    <lineage>
        <taxon>Eukaryota</taxon>
        <taxon>Metazoa</taxon>
        <taxon>Chordata</taxon>
        <taxon>Craniata</taxon>
        <taxon>Vertebrata</taxon>
        <taxon>Euteleostomi</taxon>
        <taxon>Actinopterygii</taxon>
        <taxon>Neopterygii</taxon>
        <taxon>Teleostei</taxon>
        <taxon>Neoteleostei</taxon>
        <taxon>Acanthomorphata</taxon>
        <taxon>Ovalentaria</taxon>
        <taxon>Atherinomorphae</taxon>
        <taxon>Cyprinodontiformes</taxon>
        <taxon>Goodeidae</taxon>
        <taxon>Xenoophorus</taxon>
    </lineage>
</organism>
<comment type="caution">
    <text evidence="1">The sequence shown here is derived from an EMBL/GenBank/DDBJ whole genome shotgun (WGS) entry which is preliminary data.</text>
</comment>
<reference evidence="1 2" key="1">
    <citation type="submission" date="2021-06" db="EMBL/GenBank/DDBJ databases">
        <authorList>
            <person name="Palmer J.M."/>
        </authorList>
    </citation>
    <scope>NUCLEOTIDE SEQUENCE [LARGE SCALE GENOMIC DNA]</scope>
    <source>
        <strain evidence="1 2">XC_2019</strain>
        <tissue evidence="1">Muscle</tissue>
    </source>
</reference>
<dbReference type="EMBL" id="JAHRIN010033918">
    <property type="protein sequence ID" value="MEQ2202763.1"/>
    <property type="molecule type" value="Genomic_DNA"/>
</dbReference>
<accession>A0ABV0R4Y4</accession>
<name>A0ABV0R4Y4_9TELE</name>
<evidence type="ECO:0000313" key="1">
    <source>
        <dbReference type="EMBL" id="MEQ2202763.1"/>
    </source>
</evidence>
<protein>
    <submittedName>
        <fullName evidence="1">Uncharacterized protein</fullName>
    </submittedName>
</protein>